<reference evidence="11 12" key="1">
    <citation type="submission" date="2020-04" db="EMBL/GenBank/DDBJ databases">
        <title>Rhizobium sp. S-51 isolated from soil.</title>
        <authorList>
            <person name="Dahal R.H."/>
        </authorList>
    </citation>
    <scope>NUCLEOTIDE SEQUENCE [LARGE SCALE GENOMIC DNA]</scope>
    <source>
        <strain evidence="11 12">S-51</strain>
    </source>
</reference>
<evidence type="ECO:0000256" key="8">
    <source>
        <dbReference type="RuleBase" id="RU003953"/>
    </source>
</evidence>
<comment type="caution">
    <text evidence="11">The sequence shown here is derived from an EMBL/GenBank/DDBJ whole genome shotgun (WGS) entry which is preliminary data.</text>
</comment>
<evidence type="ECO:0000259" key="9">
    <source>
        <dbReference type="Pfam" id="PF01743"/>
    </source>
</evidence>
<feature type="domain" description="Poly A polymerase head" evidence="9">
    <location>
        <begin position="30"/>
        <end position="151"/>
    </location>
</feature>
<keyword evidence="12" id="KW-1185">Reference proteome</keyword>
<dbReference type="InterPro" id="IPR002646">
    <property type="entry name" value="PolA_pol_head_dom"/>
</dbReference>
<keyword evidence="6" id="KW-0547">Nucleotide-binding</keyword>
<dbReference type="GO" id="GO:0016779">
    <property type="term" value="F:nucleotidyltransferase activity"/>
    <property type="evidence" value="ECO:0007669"/>
    <property type="project" value="UniProtKB-KW"/>
</dbReference>
<evidence type="ECO:0000256" key="6">
    <source>
        <dbReference type="ARBA" id="ARBA00022741"/>
    </source>
</evidence>
<dbReference type="EMBL" id="JABBGK010000001">
    <property type="protein sequence ID" value="NML72960.1"/>
    <property type="molecule type" value="Genomic_DNA"/>
</dbReference>
<accession>A0A7Y0FUK2</accession>
<evidence type="ECO:0000256" key="3">
    <source>
        <dbReference type="ARBA" id="ARBA00022694"/>
    </source>
</evidence>
<dbReference type="AlphaFoldDB" id="A0A7Y0FUK2"/>
<evidence type="ECO:0000256" key="7">
    <source>
        <dbReference type="ARBA" id="ARBA00022842"/>
    </source>
</evidence>
<evidence type="ECO:0000313" key="12">
    <source>
        <dbReference type="Proteomes" id="UP000541470"/>
    </source>
</evidence>
<dbReference type="GO" id="GO:0046872">
    <property type="term" value="F:metal ion binding"/>
    <property type="evidence" value="ECO:0007669"/>
    <property type="project" value="UniProtKB-KW"/>
</dbReference>
<dbReference type="GO" id="GO:0000166">
    <property type="term" value="F:nucleotide binding"/>
    <property type="evidence" value="ECO:0007669"/>
    <property type="project" value="UniProtKB-KW"/>
</dbReference>
<evidence type="ECO:0000256" key="4">
    <source>
        <dbReference type="ARBA" id="ARBA00022695"/>
    </source>
</evidence>
<evidence type="ECO:0000256" key="5">
    <source>
        <dbReference type="ARBA" id="ARBA00022723"/>
    </source>
</evidence>
<dbReference type="CDD" id="cd05398">
    <property type="entry name" value="NT_ClassII-CCAase"/>
    <property type="match status" value="1"/>
</dbReference>
<evidence type="ECO:0000256" key="2">
    <source>
        <dbReference type="ARBA" id="ARBA00022679"/>
    </source>
</evidence>
<comment type="cofactor">
    <cofactor evidence="1">
        <name>Mg(2+)</name>
        <dbReference type="ChEBI" id="CHEBI:18420"/>
    </cofactor>
</comment>
<dbReference type="InterPro" id="IPR043519">
    <property type="entry name" value="NT_sf"/>
</dbReference>
<feature type="domain" description="tRNA nucleotidyltransferase/poly(A) polymerase RNA and SrmB- binding" evidence="10">
    <location>
        <begin position="187"/>
        <end position="240"/>
    </location>
</feature>
<dbReference type="Gene3D" id="1.10.3090.10">
    <property type="entry name" value="cca-adding enzyme, domain 2"/>
    <property type="match status" value="1"/>
</dbReference>
<keyword evidence="4" id="KW-0548">Nucleotidyltransferase</keyword>
<gene>
    <name evidence="11" type="ORF">HHL25_02355</name>
</gene>
<comment type="similarity">
    <text evidence="8">Belongs to the tRNA nucleotidyltransferase/poly(A) polymerase family.</text>
</comment>
<dbReference type="Gene3D" id="3.30.460.10">
    <property type="entry name" value="Beta Polymerase, domain 2"/>
    <property type="match status" value="1"/>
</dbReference>
<keyword evidence="5" id="KW-0479">Metal-binding</keyword>
<organism evidence="11 12">
    <name type="scientific">Rhizobium terricola</name>
    <dbReference type="NCBI Taxonomy" id="2728849"/>
    <lineage>
        <taxon>Bacteria</taxon>
        <taxon>Pseudomonadati</taxon>
        <taxon>Pseudomonadota</taxon>
        <taxon>Alphaproteobacteria</taxon>
        <taxon>Hyphomicrobiales</taxon>
        <taxon>Rhizobiaceae</taxon>
        <taxon>Rhizobium/Agrobacterium group</taxon>
        <taxon>Rhizobium</taxon>
    </lineage>
</organism>
<dbReference type="Proteomes" id="UP000541470">
    <property type="component" value="Unassembled WGS sequence"/>
</dbReference>
<sequence length="418" mass="45487">MTDLSNESWFREPGLQRLFALLNADGGEVRVVGGAVRNSLMGLPVGDIDLATTLEPEAVVERAKAAGIKAVPTGIDHGTVTLVIDGKGYEVTTLRRDVETDGRRAKVAFGQDWQEDAERRDLTINALYAGADGQVIDLVDGLPDIETKTVRFIGDAEMRIAEDYLRVLRFFRFFAHYGGGRPDAAGLKACARAVSKLSTLSAERVWAETKKLLSARDPGRALLWMRQSGVLSAILPETEKWGIDAIPTLVAAEQALGWRPEPLLRLASIVPKDAERLAALAQRLRMSNAEAAYLDRYAKAPKANPDGSDIAFDRELYRSGKEGIVAALKIDLAYARAAAEADPKAMAKAGRLSVLLQRAERFERPVFPLSGADVLAGGVEPGPAVGETLKALEQEWVNSNFSFDRAKLLARLQDLVRN</sequence>
<protein>
    <submittedName>
        <fullName evidence="11">CCA tRNA nucleotidyltransferase</fullName>
    </submittedName>
</protein>
<evidence type="ECO:0000313" key="11">
    <source>
        <dbReference type="EMBL" id="NML72960.1"/>
    </source>
</evidence>
<dbReference type="RefSeq" id="WP_169586887.1">
    <property type="nucleotide sequence ID" value="NZ_JABBGK010000001.1"/>
</dbReference>
<dbReference type="GO" id="GO:0000049">
    <property type="term" value="F:tRNA binding"/>
    <property type="evidence" value="ECO:0007669"/>
    <property type="project" value="TreeGrafter"/>
</dbReference>
<keyword evidence="2 8" id="KW-0808">Transferase</keyword>
<keyword evidence="7" id="KW-0460">Magnesium</keyword>
<evidence type="ECO:0000259" key="10">
    <source>
        <dbReference type="Pfam" id="PF12627"/>
    </source>
</evidence>
<dbReference type="Pfam" id="PF12627">
    <property type="entry name" value="PolyA_pol_RNAbd"/>
    <property type="match status" value="1"/>
</dbReference>
<keyword evidence="8" id="KW-0694">RNA-binding</keyword>
<dbReference type="SUPFAM" id="SSF81891">
    <property type="entry name" value="Poly A polymerase C-terminal region-like"/>
    <property type="match status" value="1"/>
</dbReference>
<name>A0A7Y0FUK2_9HYPH</name>
<dbReference type="PANTHER" id="PTHR46173">
    <property type="entry name" value="CCA TRNA NUCLEOTIDYLTRANSFERASE 1, MITOCHONDRIAL"/>
    <property type="match status" value="1"/>
</dbReference>
<proteinExistence type="inferred from homology"/>
<dbReference type="InterPro" id="IPR032828">
    <property type="entry name" value="PolyA_RNA-bd"/>
</dbReference>
<dbReference type="Pfam" id="PF01743">
    <property type="entry name" value="PolyA_pol"/>
    <property type="match status" value="1"/>
</dbReference>
<dbReference type="GO" id="GO:0008033">
    <property type="term" value="P:tRNA processing"/>
    <property type="evidence" value="ECO:0007669"/>
    <property type="project" value="UniProtKB-KW"/>
</dbReference>
<keyword evidence="3" id="KW-0819">tRNA processing</keyword>
<dbReference type="InterPro" id="IPR050264">
    <property type="entry name" value="Bact_CCA-adding_enz_type3_sf"/>
</dbReference>
<dbReference type="SUPFAM" id="SSF81301">
    <property type="entry name" value="Nucleotidyltransferase"/>
    <property type="match status" value="1"/>
</dbReference>
<dbReference type="PANTHER" id="PTHR46173:SF1">
    <property type="entry name" value="CCA TRNA NUCLEOTIDYLTRANSFERASE 1, MITOCHONDRIAL"/>
    <property type="match status" value="1"/>
</dbReference>
<evidence type="ECO:0000256" key="1">
    <source>
        <dbReference type="ARBA" id="ARBA00001946"/>
    </source>
</evidence>